<evidence type="ECO:0000313" key="3">
    <source>
        <dbReference type="Proteomes" id="UP000187280"/>
    </source>
</evidence>
<dbReference type="InterPro" id="IPR036188">
    <property type="entry name" value="FAD/NAD-bd_sf"/>
</dbReference>
<dbReference type="STRING" id="71657.SAMN02982996_00146"/>
<dbReference type="PANTHER" id="PTHR40254">
    <property type="entry name" value="BLR0577 PROTEIN"/>
    <property type="match status" value="1"/>
</dbReference>
<sequence>MTEPHIVIIGGGVSGAALAIHLARTAESALRVTVVEPREHLGLGVAYSTPEPAHRINVPAARMSLFSEDKAHFERWLKRQPEFRKDSAALWRDGNAYPQRGLFGRYMEGLFAEVAKSGPVQLRHIWDRAIGLQDHIVTTASGLALRADVVVLAVSHPPPALPEMLRPWQTHPALVANPWLPGVLDTVAPSQRVGIMGTALTMADVVASLQTRGHHGPIVAFSRHGLLSRSNLSVDAPPPPWSLSSSWPTTARGALAQARREVVAAAEQGIPWQAVMDEIRANGQALWQTLALKEQQRFLRHLRSWWDVHRYRTAPQVAQVIAARRESGELRVLAARLCGVEADETTLTLRLQPRQGKIETTTVDKLIVTTGPAHASLTQSQPLLHSLSQRGELQPDPLGLGILVNERSETLDILGQANPRLLVVGPAARGRFGELMGLPQVSQHAESVARHLINSVIPAAASARCPVST</sequence>
<name>A0A1H3VR00_9GAMM</name>
<dbReference type="AlphaFoldDB" id="A0A1H3VR00"/>
<evidence type="ECO:0000259" key="1">
    <source>
        <dbReference type="Pfam" id="PF13454"/>
    </source>
</evidence>
<accession>A0A1H3VR00</accession>
<dbReference type="Gene3D" id="3.50.50.60">
    <property type="entry name" value="FAD/NAD(P)-binding domain"/>
    <property type="match status" value="1"/>
</dbReference>
<dbReference type="InterPro" id="IPR052189">
    <property type="entry name" value="L-asp_N-monooxygenase_NS-form"/>
</dbReference>
<keyword evidence="3" id="KW-1185">Reference proteome</keyword>
<reference evidence="2 3" key="1">
    <citation type="submission" date="2016-10" db="EMBL/GenBank/DDBJ databases">
        <authorList>
            <person name="de Groot N.N."/>
        </authorList>
    </citation>
    <scope>NUCLEOTIDE SEQUENCE [LARGE SCALE GENOMIC DNA]</scope>
    <source>
        <strain evidence="2 3">ATCC 29281</strain>
    </source>
</reference>
<dbReference type="GeneID" id="97763093"/>
<dbReference type="eggNOG" id="COG4529">
    <property type="taxonomic scope" value="Bacteria"/>
</dbReference>
<proteinExistence type="predicted"/>
<gene>
    <name evidence="2" type="ORF">SAMN02982996_00146</name>
</gene>
<dbReference type="Gene3D" id="3.50.50.100">
    <property type="match status" value="1"/>
</dbReference>
<dbReference type="RefSeq" id="WP_026743115.1">
    <property type="nucleotide sequence ID" value="NZ_FNQS01000001.1"/>
</dbReference>
<dbReference type="SUPFAM" id="SSF51905">
    <property type="entry name" value="FAD/NAD(P)-binding domain"/>
    <property type="match status" value="2"/>
</dbReference>
<evidence type="ECO:0000313" key="2">
    <source>
        <dbReference type="EMBL" id="SDZ77189.1"/>
    </source>
</evidence>
<dbReference type="Pfam" id="PF13454">
    <property type="entry name" value="NAD_binding_9"/>
    <property type="match status" value="1"/>
</dbReference>
<dbReference type="InterPro" id="IPR038732">
    <property type="entry name" value="HpyO/CreE_NAD-binding"/>
</dbReference>
<dbReference type="EMBL" id="FNQS01000001">
    <property type="protein sequence ID" value="SDZ77189.1"/>
    <property type="molecule type" value="Genomic_DNA"/>
</dbReference>
<feature type="domain" description="FAD-dependent urate hydroxylase HpyO/Asp monooxygenase CreE-like FAD/NAD(P)-binding" evidence="1">
    <location>
        <begin position="7"/>
        <end position="156"/>
    </location>
</feature>
<dbReference type="Proteomes" id="UP000187280">
    <property type="component" value="Unassembled WGS sequence"/>
</dbReference>
<dbReference type="PANTHER" id="PTHR40254:SF1">
    <property type="entry name" value="BLR0577 PROTEIN"/>
    <property type="match status" value="1"/>
</dbReference>
<organism evidence="2 3">
    <name type="scientific">Lonsdalea quercina</name>
    <dbReference type="NCBI Taxonomy" id="71657"/>
    <lineage>
        <taxon>Bacteria</taxon>
        <taxon>Pseudomonadati</taxon>
        <taxon>Pseudomonadota</taxon>
        <taxon>Gammaproteobacteria</taxon>
        <taxon>Enterobacterales</taxon>
        <taxon>Pectobacteriaceae</taxon>
        <taxon>Lonsdalea</taxon>
    </lineage>
</organism>
<protein>
    <submittedName>
        <fullName evidence="2">Uncharacterized NAD(P)/FAD-binding protein YdhS</fullName>
    </submittedName>
</protein>